<proteinExistence type="predicted"/>
<keyword evidence="2" id="KW-1185">Reference proteome</keyword>
<organism evidence="1 2">
    <name type="scientific">Kutzneria buriramensis</name>
    <dbReference type="NCBI Taxonomy" id="1045776"/>
    <lineage>
        <taxon>Bacteria</taxon>
        <taxon>Bacillati</taxon>
        <taxon>Actinomycetota</taxon>
        <taxon>Actinomycetes</taxon>
        <taxon>Pseudonocardiales</taxon>
        <taxon>Pseudonocardiaceae</taxon>
        <taxon>Kutzneria</taxon>
    </lineage>
</organism>
<evidence type="ECO:0000313" key="2">
    <source>
        <dbReference type="Proteomes" id="UP000256269"/>
    </source>
</evidence>
<sequence>MDGLQQQRRATSAGFDMAEEFRRYVESPKHTWKA</sequence>
<comment type="caution">
    <text evidence="1">The sequence shown here is derived from an EMBL/GenBank/DDBJ whole genome shotgun (WGS) entry which is preliminary data.</text>
</comment>
<dbReference type="Proteomes" id="UP000256269">
    <property type="component" value="Unassembled WGS sequence"/>
</dbReference>
<accession>A0A3E0HIJ9</accession>
<dbReference type="AlphaFoldDB" id="A0A3E0HIJ9"/>
<name>A0A3E0HIJ9_9PSEU</name>
<dbReference type="EMBL" id="QUNO01000007">
    <property type="protein sequence ID" value="REH46257.1"/>
    <property type="molecule type" value="Genomic_DNA"/>
</dbReference>
<evidence type="ECO:0000313" key="1">
    <source>
        <dbReference type="EMBL" id="REH46257.1"/>
    </source>
</evidence>
<gene>
    <name evidence="1" type="ORF">BCF44_107390</name>
</gene>
<protein>
    <submittedName>
        <fullName evidence="1">Uncharacterized protein</fullName>
    </submittedName>
</protein>
<reference evidence="1 2" key="1">
    <citation type="submission" date="2018-08" db="EMBL/GenBank/DDBJ databases">
        <title>Genomic Encyclopedia of Archaeal and Bacterial Type Strains, Phase II (KMG-II): from individual species to whole genera.</title>
        <authorList>
            <person name="Goeker M."/>
        </authorList>
    </citation>
    <scope>NUCLEOTIDE SEQUENCE [LARGE SCALE GENOMIC DNA]</scope>
    <source>
        <strain evidence="1 2">DSM 45791</strain>
    </source>
</reference>